<keyword evidence="4" id="KW-1185">Reference proteome</keyword>
<evidence type="ECO:0000256" key="1">
    <source>
        <dbReference type="SAM" id="MobiDB-lite"/>
    </source>
</evidence>
<protein>
    <recommendedName>
        <fullName evidence="5">Secreted protein</fullName>
    </recommendedName>
</protein>
<comment type="caution">
    <text evidence="3">The sequence shown here is derived from an EMBL/GenBank/DDBJ whole genome shotgun (WGS) entry which is preliminary data.</text>
</comment>
<evidence type="ECO:0000313" key="4">
    <source>
        <dbReference type="Proteomes" id="UP001620626"/>
    </source>
</evidence>
<dbReference type="AlphaFoldDB" id="A0ABD2ILP6"/>
<dbReference type="EMBL" id="JBICBT010001143">
    <property type="protein sequence ID" value="KAL3081004.1"/>
    <property type="molecule type" value="Genomic_DNA"/>
</dbReference>
<feature type="signal peptide" evidence="2">
    <location>
        <begin position="1"/>
        <end position="16"/>
    </location>
</feature>
<proteinExistence type="predicted"/>
<organism evidence="3 4">
    <name type="scientific">Heterodera trifolii</name>
    <dbReference type="NCBI Taxonomy" id="157864"/>
    <lineage>
        <taxon>Eukaryota</taxon>
        <taxon>Metazoa</taxon>
        <taxon>Ecdysozoa</taxon>
        <taxon>Nematoda</taxon>
        <taxon>Chromadorea</taxon>
        <taxon>Rhabditida</taxon>
        <taxon>Tylenchina</taxon>
        <taxon>Tylenchomorpha</taxon>
        <taxon>Tylenchoidea</taxon>
        <taxon>Heteroderidae</taxon>
        <taxon>Heteroderinae</taxon>
        <taxon>Heterodera</taxon>
    </lineage>
</organism>
<name>A0ABD2ILP6_9BILA</name>
<evidence type="ECO:0000313" key="3">
    <source>
        <dbReference type="EMBL" id="KAL3081004.1"/>
    </source>
</evidence>
<sequence length="81" mass="9106">MVCLLLVLSLWSLTHFPHFLLNISGPMEKSAAEGRKKRTNERSIAGGNQSDTAKMRGKWAKQGKASLRSKRRCHLCHLLGF</sequence>
<dbReference type="Proteomes" id="UP001620626">
    <property type="component" value="Unassembled WGS sequence"/>
</dbReference>
<reference evidence="3 4" key="1">
    <citation type="submission" date="2024-10" db="EMBL/GenBank/DDBJ databases">
        <authorList>
            <person name="Kim D."/>
        </authorList>
    </citation>
    <scope>NUCLEOTIDE SEQUENCE [LARGE SCALE GENOMIC DNA]</scope>
    <source>
        <strain evidence="3">BH-2024</strain>
    </source>
</reference>
<gene>
    <name evidence="3" type="ORF">niasHT_037472</name>
</gene>
<evidence type="ECO:0000256" key="2">
    <source>
        <dbReference type="SAM" id="SignalP"/>
    </source>
</evidence>
<feature type="chain" id="PRO_5044861833" description="Secreted protein" evidence="2">
    <location>
        <begin position="17"/>
        <end position="81"/>
    </location>
</feature>
<accession>A0ABD2ILP6</accession>
<evidence type="ECO:0008006" key="5">
    <source>
        <dbReference type="Google" id="ProtNLM"/>
    </source>
</evidence>
<keyword evidence="2" id="KW-0732">Signal</keyword>
<feature type="region of interest" description="Disordered" evidence="1">
    <location>
        <begin position="30"/>
        <end position="57"/>
    </location>
</feature>